<proteinExistence type="predicted"/>
<dbReference type="SUPFAM" id="SSF48371">
    <property type="entry name" value="ARM repeat"/>
    <property type="match status" value="1"/>
</dbReference>
<name>A0A812WHQ8_SYMPI</name>
<sequence length="767" mass="82663">DGDEIPLPLVDSAALHWVLAHCHEFRNQGKWVLSKKLCKGGPGDLEKLLWAADFLALDPLAKMCLVKLASSCSSLPREESEVTGKRVSLRALCRCLESGMRQPELVLGVLQAIGHQAASGDETVLSAICRCQAHGAEAVRLATVNAIKKLAPQGHVAAVRLLESRLQAENVEEVQLAILLAVPVIMNRAPDMQQFFCILGFLGPRHSPATREAAARAAGSLAEPGSQQALTAIAALIGAPPTYSRQGITDSSPRVRRQAMRSLQHVLGGCKSLQVLSGIASRLQDTDKEVREEAVKAVALIAEPGDATVIRTALACLAYDCRWACDAGIQTLKLVGHGDANAIAGLLQHMADARVRVSAVQALLQVTSMQEALRSCISCVASPAPQMRSAVPECLRILLRQSKQSQTGFVSAALTRYLCHGSPLVRRAAVAAFGSSGLGKIPSSSLRAIGPRLLDRHQGVRAEATSLAGSLGLDERIRLLSLVKHLSHRSKGRRRLVVRAFLKLAKPWNERYMQLVMPSLKSHSLCMQIAGAELIQSLSIGHEDAGVGKALGLIQDARIYVKASGYRLLASMLDMFGADLRRLPSSVLEPIVREVVAGFSSCQSLRRAAALCAPSVSWLIGYDVAEPLAGCAGRRARGCEKVIMGAMAHHEWEVRWTAAAVLLQVPLTDASLSAPRFPETLLSEIRGAVCLCLKSDRRAVRDVAEYMLNRGLRGDDQLCRLALQVKLPRSQQAEAPSTDRQCRKRPPVSRPELAKILGSFNPSTYIT</sequence>
<dbReference type="InterPro" id="IPR016024">
    <property type="entry name" value="ARM-type_fold"/>
</dbReference>
<dbReference type="EMBL" id="CAJNIZ010044149">
    <property type="protein sequence ID" value="CAE7679508.1"/>
    <property type="molecule type" value="Genomic_DNA"/>
</dbReference>
<feature type="non-terminal residue" evidence="1">
    <location>
        <position position="1"/>
    </location>
</feature>
<keyword evidence="2" id="KW-1185">Reference proteome</keyword>
<dbReference type="Proteomes" id="UP000649617">
    <property type="component" value="Unassembled WGS sequence"/>
</dbReference>
<dbReference type="InterPro" id="IPR011989">
    <property type="entry name" value="ARM-like"/>
</dbReference>
<evidence type="ECO:0000313" key="2">
    <source>
        <dbReference type="Proteomes" id="UP000649617"/>
    </source>
</evidence>
<gene>
    <name evidence="1" type="ORF">SPIL2461_LOCUS18889</name>
</gene>
<dbReference type="AlphaFoldDB" id="A0A812WHQ8"/>
<comment type="caution">
    <text evidence="1">The sequence shown here is derived from an EMBL/GenBank/DDBJ whole genome shotgun (WGS) entry which is preliminary data.</text>
</comment>
<evidence type="ECO:0000313" key="1">
    <source>
        <dbReference type="EMBL" id="CAE7679508.1"/>
    </source>
</evidence>
<dbReference type="Pfam" id="PF13646">
    <property type="entry name" value="HEAT_2"/>
    <property type="match status" value="1"/>
</dbReference>
<accession>A0A812WHQ8</accession>
<dbReference type="Gene3D" id="1.25.10.10">
    <property type="entry name" value="Leucine-rich Repeat Variant"/>
    <property type="match status" value="2"/>
</dbReference>
<protein>
    <submittedName>
        <fullName evidence="1">Uncharacterized protein</fullName>
    </submittedName>
</protein>
<organism evidence="1 2">
    <name type="scientific">Symbiodinium pilosum</name>
    <name type="common">Dinoflagellate</name>
    <dbReference type="NCBI Taxonomy" id="2952"/>
    <lineage>
        <taxon>Eukaryota</taxon>
        <taxon>Sar</taxon>
        <taxon>Alveolata</taxon>
        <taxon>Dinophyceae</taxon>
        <taxon>Suessiales</taxon>
        <taxon>Symbiodiniaceae</taxon>
        <taxon>Symbiodinium</taxon>
    </lineage>
</organism>
<dbReference type="OrthoDB" id="3173976at2759"/>
<reference evidence="1" key="1">
    <citation type="submission" date="2021-02" db="EMBL/GenBank/DDBJ databases">
        <authorList>
            <person name="Dougan E. K."/>
            <person name="Rhodes N."/>
            <person name="Thang M."/>
            <person name="Chan C."/>
        </authorList>
    </citation>
    <scope>NUCLEOTIDE SEQUENCE</scope>
</reference>